<dbReference type="PANTHER" id="PTHR33085:SF68">
    <property type="entry name" value="DUF1618 DOMAIN-CONTAINING PROTEIN"/>
    <property type="match status" value="1"/>
</dbReference>
<evidence type="ECO:0000313" key="1">
    <source>
        <dbReference type="EMBL" id="GJN16090.1"/>
    </source>
</evidence>
<dbReference type="PANTHER" id="PTHR33085">
    <property type="entry name" value="OS12G0113100 PROTEIN-RELATED"/>
    <property type="match status" value="1"/>
</dbReference>
<dbReference type="AlphaFoldDB" id="A0AAV5E1V8"/>
<dbReference type="InterPro" id="IPR012871">
    <property type="entry name" value="DUF1668_ORYSA"/>
</dbReference>
<reference evidence="1" key="2">
    <citation type="submission" date="2021-12" db="EMBL/GenBank/DDBJ databases">
        <title>Resequencing data analysis of finger millet.</title>
        <authorList>
            <person name="Hatakeyama M."/>
            <person name="Aluri S."/>
            <person name="Balachadran M.T."/>
            <person name="Sivarajan S.R."/>
            <person name="Poveda L."/>
            <person name="Shimizu-Inatsugi R."/>
            <person name="Schlapbach R."/>
            <person name="Sreeman S.M."/>
            <person name="Shimizu K.K."/>
        </authorList>
    </citation>
    <scope>NUCLEOTIDE SEQUENCE</scope>
</reference>
<proteinExistence type="predicted"/>
<reference evidence="1" key="1">
    <citation type="journal article" date="2018" name="DNA Res.">
        <title>Multiple hybrid de novo genome assembly of finger millet, an orphan allotetraploid crop.</title>
        <authorList>
            <person name="Hatakeyama M."/>
            <person name="Aluri S."/>
            <person name="Balachadran M.T."/>
            <person name="Sivarajan S.R."/>
            <person name="Patrignani A."/>
            <person name="Gruter S."/>
            <person name="Poveda L."/>
            <person name="Shimizu-Inatsugi R."/>
            <person name="Baeten J."/>
            <person name="Francoijs K.J."/>
            <person name="Nataraja K.N."/>
            <person name="Reddy Y.A.N."/>
            <person name="Phadnis S."/>
            <person name="Ravikumar R.L."/>
            <person name="Schlapbach R."/>
            <person name="Sreeman S.M."/>
            <person name="Shimizu K.K."/>
        </authorList>
    </citation>
    <scope>NUCLEOTIDE SEQUENCE</scope>
</reference>
<gene>
    <name evidence="1" type="primary">gb03042</name>
    <name evidence="1" type="ORF">PR202_gb03042</name>
</gene>
<protein>
    <submittedName>
        <fullName evidence="1">Uncharacterized protein</fullName>
    </submittedName>
</protein>
<comment type="caution">
    <text evidence="1">The sequence shown here is derived from an EMBL/GenBank/DDBJ whole genome shotgun (WGS) entry which is preliminary data.</text>
</comment>
<sequence length="373" mass="42155">MSKRGHDGQNQLGDGNKRPRRRKHLYLVLDDWNNGFSIHKIDADTIDSDSHGSTGANAVAGYLPEPALLRLASPIGSLPHACMFFAALDTKIFAFMNQRCALVYNTDTAVTAIGPHTPARMRCGFGITVVSGEKLYVLSYRFLEKQHSFEVMSWAPTAPDAMMQRPTEGWSWKTLPAPPPTFTTRQRVTSYALHPDGYTIFMTTANRDTPGRRLGTYSFNTRSSEWRWHGEWALPFLDRGYFVSELDAWVGLHEDGYICSCQVASRSAPGIRKLDWQTTREKLFYKDRDTHMRASLTYLGRSKFCLVESVVREGVEFDTDHALGDHHGCVLHVTTFGLGYNHRGELQTTNQNSTRSYLVSRHHSHFSPLVFGT</sequence>
<dbReference type="Pfam" id="PF07893">
    <property type="entry name" value="DUF1668"/>
    <property type="match status" value="1"/>
</dbReference>
<accession>A0AAV5E1V8</accession>
<keyword evidence="2" id="KW-1185">Reference proteome</keyword>
<evidence type="ECO:0000313" key="2">
    <source>
        <dbReference type="Proteomes" id="UP001054889"/>
    </source>
</evidence>
<dbReference type="Proteomes" id="UP001054889">
    <property type="component" value="Unassembled WGS sequence"/>
</dbReference>
<dbReference type="EMBL" id="BQKI01000072">
    <property type="protein sequence ID" value="GJN16090.1"/>
    <property type="molecule type" value="Genomic_DNA"/>
</dbReference>
<organism evidence="1 2">
    <name type="scientific">Eleusine coracana subsp. coracana</name>
    <dbReference type="NCBI Taxonomy" id="191504"/>
    <lineage>
        <taxon>Eukaryota</taxon>
        <taxon>Viridiplantae</taxon>
        <taxon>Streptophyta</taxon>
        <taxon>Embryophyta</taxon>
        <taxon>Tracheophyta</taxon>
        <taxon>Spermatophyta</taxon>
        <taxon>Magnoliopsida</taxon>
        <taxon>Liliopsida</taxon>
        <taxon>Poales</taxon>
        <taxon>Poaceae</taxon>
        <taxon>PACMAD clade</taxon>
        <taxon>Chloridoideae</taxon>
        <taxon>Cynodonteae</taxon>
        <taxon>Eleusininae</taxon>
        <taxon>Eleusine</taxon>
    </lineage>
</organism>
<name>A0AAV5E1V8_ELECO</name>